<evidence type="ECO:0000313" key="4">
    <source>
        <dbReference type="EMBL" id="MFD1670723.1"/>
    </source>
</evidence>
<dbReference type="Proteomes" id="UP001597267">
    <property type="component" value="Unassembled WGS sequence"/>
</dbReference>
<dbReference type="PROSITE" id="PS51257">
    <property type="entry name" value="PROKAR_LIPOPROTEIN"/>
    <property type="match status" value="1"/>
</dbReference>
<dbReference type="SUPFAM" id="SSF52540">
    <property type="entry name" value="P-loop containing nucleoside triphosphate hydrolases"/>
    <property type="match status" value="1"/>
</dbReference>
<dbReference type="PANTHER" id="PTHR43514">
    <property type="entry name" value="ABC TRANSPORTER I FAMILY MEMBER 10"/>
    <property type="match status" value="1"/>
</dbReference>
<dbReference type="InterPro" id="IPR003439">
    <property type="entry name" value="ABC_transporter-like_ATP-bd"/>
</dbReference>
<dbReference type="InterPro" id="IPR027417">
    <property type="entry name" value="P-loop_NTPase"/>
</dbReference>
<dbReference type="PROSITE" id="PS50893">
    <property type="entry name" value="ABC_TRANSPORTER_2"/>
    <property type="match status" value="1"/>
</dbReference>
<dbReference type="PROSITE" id="PS00267">
    <property type="entry name" value="TACHYKININ"/>
    <property type="match status" value="1"/>
</dbReference>
<dbReference type="InterPro" id="IPR017871">
    <property type="entry name" value="ABC_transporter-like_CS"/>
</dbReference>
<dbReference type="RefSeq" id="WP_125712836.1">
    <property type="nucleotide sequence ID" value="NZ_JBHTOP010000002.1"/>
</dbReference>
<evidence type="ECO:0000313" key="5">
    <source>
        <dbReference type="Proteomes" id="UP001597267"/>
    </source>
</evidence>
<reference evidence="5" key="1">
    <citation type="journal article" date="2019" name="Int. J. Syst. Evol. Microbiol.">
        <title>The Global Catalogue of Microorganisms (GCM) 10K type strain sequencing project: providing services to taxonomists for standard genome sequencing and annotation.</title>
        <authorList>
            <consortium name="The Broad Institute Genomics Platform"/>
            <consortium name="The Broad Institute Genome Sequencing Center for Infectious Disease"/>
            <person name="Wu L."/>
            <person name="Ma J."/>
        </authorList>
    </citation>
    <scope>NUCLEOTIDE SEQUENCE [LARGE SCALE GENOMIC DNA]</scope>
    <source>
        <strain evidence="5">CCM 8896</strain>
    </source>
</reference>
<dbReference type="PANTHER" id="PTHR43514:SF4">
    <property type="entry name" value="ABC TRANSPORTER I FAMILY MEMBER 10"/>
    <property type="match status" value="1"/>
</dbReference>
<dbReference type="PROSITE" id="PS00211">
    <property type="entry name" value="ABC_TRANSPORTER_1"/>
    <property type="match status" value="1"/>
</dbReference>
<keyword evidence="2 4" id="KW-0067">ATP-binding</keyword>
<keyword evidence="5" id="KW-1185">Reference proteome</keyword>
<dbReference type="Gene3D" id="3.40.50.300">
    <property type="entry name" value="P-loop containing nucleotide triphosphate hydrolases"/>
    <property type="match status" value="1"/>
</dbReference>
<evidence type="ECO:0000256" key="2">
    <source>
        <dbReference type="ARBA" id="ARBA00022840"/>
    </source>
</evidence>
<protein>
    <submittedName>
        <fullName evidence="4">ATP-binding cassette domain-containing protein</fullName>
    </submittedName>
</protein>
<gene>
    <name evidence="4" type="ORF">ACFQ5M_01290</name>
</gene>
<evidence type="ECO:0000259" key="3">
    <source>
        <dbReference type="PROSITE" id="PS50893"/>
    </source>
</evidence>
<dbReference type="GO" id="GO:0005524">
    <property type="term" value="F:ATP binding"/>
    <property type="evidence" value="ECO:0007669"/>
    <property type="project" value="UniProtKB-KW"/>
</dbReference>
<organism evidence="4 5">
    <name type="scientific">Agrilactobacillus yilanensis</name>
    <dbReference type="NCBI Taxonomy" id="2485997"/>
    <lineage>
        <taxon>Bacteria</taxon>
        <taxon>Bacillati</taxon>
        <taxon>Bacillota</taxon>
        <taxon>Bacilli</taxon>
        <taxon>Lactobacillales</taxon>
        <taxon>Lactobacillaceae</taxon>
        <taxon>Agrilactobacillus</taxon>
    </lineage>
</organism>
<keyword evidence="1" id="KW-0547">Nucleotide-binding</keyword>
<proteinExistence type="predicted"/>
<sequence>MLKIDIQKMINKEPLHFKMTMDQQFYGLMGSSGCGKTTILRIIAGLAQPDAGIIEFDEQVWLDTAANISLPPEQRHIGFMFQSLALFPNMTTKQNIDFYRRTKVGKTYGGVSEAVAQQLVTTLGLTPLMDQMVTRLSGGQRQRVALCRALVQQPKLLLLDEPFTGLDDDLRQKTMQLTREVLSQTQTQVIIVSHRKDEILAFTDNIYGM</sequence>
<dbReference type="SMART" id="SM00382">
    <property type="entry name" value="AAA"/>
    <property type="match status" value="1"/>
</dbReference>
<accession>A0ABW4J457</accession>
<dbReference type="InterPro" id="IPR003593">
    <property type="entry name" value="AAA+_ATPase"/>
</dbReference>
<comment type="caution">
    <text evidence="4">The sequence shown here is derived from an EMBL/GenBank/DDBJ whole genome shotgun (WGS) entry which is preliminary data.</text>
</comment>
<dbReference type="Pfam" id="PF00005">
    <property type="entry name" value="ABC_tran"/>
    <property type="match status" value="1"/>
</dbReference>
<dbReference type="EMBL" id="JBHTOP010000002">
    <property type="protein sequence ID" value="MFD1670723.1"/>
    <property type="molecule type" value="Genomic_DNA"/>
</dbReference>
<evidence type="ECO:0000256" key="1">
    <source>
        <dbReference type="ARBA" id="ARBA00022741"/>
    </source>
</evidence>
<dbReference type="InterPro" id="IPR013055">
    <property type="entry name" value="Tachy_Neuro_lke_CS"/>
</dbReference>
<dbReference type="InterPro" id="IPR050334">
    <property type="entry name" value="Molybdenum_import_ModC"/>
</dbReference>
<feature type="domain" description="ABC transporter" evidence="3">
    <location>
        <begin position="1"/>
        <end position="209"/>
    </location>
</feature>
<name>A0ABW4J457_9LACO</name>